<dbReference type="Pfam" id="PF09335">
    <property type="entry name" value="VTT_dom"/>
    <property type="match status" value="1"/>
</dbReference>
<evidence type="ECO:0000256" key="1">
    <source>
        <dbReference type="SAM" id="Phobius"/>
    </source>
</evidence>
<evidence type="ECO:0000259" key="2">
    <source>
        <dbReference type="Pfam" id="PF09335"/>
    </source>
</evidence>
<dbReference type="InterPro" id="IPR032816">
    <property type="entry name" value="VTT_dom"/>
</dbReference>
<sequence length="94" mass="9552">MLARIVPVVPFAAVNYVAGITRVRTLPFLAGTAVGSLPANVSYAMFGGALVADSGVGGWLALGAGGIALVGVVLARIGRRHLAESGAPRARRRE</sequence>
<protein>
    <submittedName>
        <fullName evidence="3">SNARE associated Golgi protein</fullName>
    </submittedName>
</protein>
<reference evidence="3 4" key="1">
    <citation type="submission" date="2016-10" db="EMBL/GenBank/DDBJ databases">
        <authorList>
            <person name="de Groot N.N."/>
        </authorList>
    </citation>
    <scope>NUCLEOTIDE SEQUENCE [LARGE SCALE GENOMIC DNA]</scope>
    <source>
        <strain evidence="3 4">CPCC 201259</strain>
    </source>
</reference>
<dbReference type="STRING" id="455193.SAMN05421805_101734"/>
<gene>
    <name evidence="3" type="ORF">SAMN05421805_101734</name>
</gene>
<dbReference type="Proteomes" id="UP000199398">
    <property type="component" value="Unassembled WGS sequence"/>
</dbReference>
<keyword evidence="1" id="KW-0812">Transmembrane</keyword>
<name>A0A1I4RX42_9PSEU</name>
<dbReference type="EMBL" id="FOUP01000001">
    <property type="protein sequence ID" value="SFM56805.1"/>
    <property type="molecule type" value="Genomic_DNA"/>
</dbReference>
<proteinExistence type="predicted"/>
<evidence type="ECO:0000313" key="3">
    <source>
        <dbReference type="EMBL" id="SFM56805.1"/>
    </source>
</evidence>
<accession>A0A1I4RX42</accession>
<evidence type="ECO:0000313" key="4">
    <source>
        <dbReference type="Proteomes" id="UP000199398"/>
    </source>
</evidence>
<keyword evidence="1" id="KW-0472">Membrane</keyword>
<dbReference type="AlphaFoldDB" id="A0A1I4RX42"/>
<keyword evidence="1" id="KW-1133">Transmembrane helix</keyword>
<feature type="domain" description="VTT" evidence="2">
    <location>
        <begin position="2"/>
        <end position="47"/>
    </location>
</feature>
<feature type="transmembrane region" description="Helical" evidence="1">
    <location>
        <begin position="56"/>
        <end position="75"/>
    </location>
</feature>
<organism evidence="3 4">
    <name type="scientific">Saccharopolyspora antimicrobica</name>
    <dbReference type="NCBI Taxonomy" id="455193"/>
    <lineage>
        <taxon>Bacteria</taxon>
        <taxon>Bacillati</taxon>
        <taxon>Actinomycetota</taxon>
        <taxon>Actinomycetes</taxon>
        <taxon>Pseudonocardiales</taxon>
        <taxon>Pseudonocardiaceae</taxon>
        <taxon>Saccharopolyspora</taxon>
    </lineage>
</organism>